<gene>
    <name evidence="2" type="ORF">BU16DRAFT_528520</name>
</gene>
<dbReference type="Proteomes" id="UP000799750">
    <property type="component" value="Unassembled WGS sequence"/>
</dbReference>
<evidence type="ECO:0000259" key="1">
    <source>
        <dbReference type="Pfam" id="PF15055"/>
    </source>
</evidence>
<dbReference type="InterPro" id="IPR028036">
    <property type="entry name" value="DMAC1-like_dom"/>
</dbReference>
<protein>
    <recommendedName>
        <fullName evidence="1">Distal membrane-arm assembly complex protein 1-like domain-containing protein</fullName>
    </recommendedName>
</protein>
<dbReference type="Pfam" id="PF15055">
    <property type="entry name" value="DMAC1_Dmo2"/>
    <property type="match status" value="1"/>
</dbReference>
<organism evidence="2 3">
    <name type="scientific">Lophium mytilinum</name>
    <dbReference type="NCBI Taxonomy" id="390894"/>
    <lineage>
        <taxon>Eukaryota</taxon>
        <taxon>Fungi</taxon>
        <taxon>Dikarya</taxon>
        <taxon>Ascomycota</taxon>
        <taxon>Pezizomycotina</taxon>
        <taxon>Dothideomycetes</taxon>
        <taxon>Pleosporomycetidae</taxon>
        <taxon>Mytilinidiales</taxon>
        <taxon>Mytilinidiaceae</taxon>
        <taxon>Lophium</taxon>
    </lineage>
</organism>
<evidence type="ECO:0000313" key="2">
    <source>
        <dbReference type="EMBL" id="KAF2493198.1"/>
    </source>
</evidence>
<dbReference type="PANTHER" id="PTHR28048:SF1">
    <property type="entry name" value="ACR195WP"/>
    <property type="match status" value="1"/>
</dbReference>
<proteinExistence type="predicted"/>
<dbReference type="EMBL" id="MU004192">
    <property type="protein sequence ID" value="KAF2493198.1"/>
    <property type="molecule type" value="Genomic_DNA"/>
</dbReference>
<feature type="non-terminal residue" evidence="2">
    <location>
        <position position="92"/>
    </location>
</feature>
<dbReference type="AlphaFoldDB" id="A0A6A6QL53"/>
<dbReference type="OrthoDB" id="6604875at2759"/>
<name>A0A6A6QL53_9PEZI</name>
<dbReference type="InterPro" id="IPR053092">
    <property type="entry name" value="Mitochondrial_unc_protein"/>
</dbReference>
<reference evidence="2" key="1">
    <citation type="journal article" date="2020" name="Stud. Mycol.">
        <title>101 Dothideomycetes genomes: a test case for predicting lifestyles and emergence of pathogens.</title>
        <authorList>
            <person name="Haridas S."/>
            <person name="Albert R."/>
            <person name="Binder M."/>
            <person name="Bloem J."/>
            <person name="Labutti K."/>
            <person name="Salamov A."/>
            <person name="Andreopoulos B."/>
            <person name="Baker S."/>
            <person name="Barry K."/>
            <person name="Bills G."/>
            <person name="Bluhm B."/>
            <person name="Cannon C."/>
            <person name="Castanera R."/>
            <person name="Culley D."/>
            <person name="Daum C."/>
            <person name="Ezra D."/>
            <person name="Gonzalez J."/>
            <person name="Henrissat B."/>
            <person name="Kuo A."/>
            <person name="Liang C."/>
            <person name="Lipzen A."/>
            <person name="Lutzoni F."/>
            <person name="Magnuson J."/>
            <person name="Mondo S."/>
            <person name="Nolan M."/>
            <person name="Ohm R."/>
            <person name="Pangilinan J."/>
            <person name="Park H.-J."/>
            <person name="Ramirez L."/>
            <person name="Alfaro M."/>
            <person name="Sun H."/>
            <person name="Tritt A."/>
            <person name="Yoshinaga Y."/>
            <person name="Zwiers L.-H."/>
            <person name="Turgeon B."/>
            <person name="Goodwin S."/>
            <person name="Spatafora J."/>
            <person name="Crous P."/>
            <person name="Grigoriev I."/>
        </authorList>
    </citation>
    <scope>NUCLEOTIDE SEQUENCE</scope>
    <source>
        <strain evidence="2">CBS 269.34</strain>
    </source>
</reference>
<evidence type="ECO:0000313" key="3">
    <source>
        <dbReference type="Proteomes" id="UP000799750"/>
    </source>
</evidence>
<feature type="domain" description="Distal membrane-arm assembly complex protein 1-like" evidence="1">
    <location>
        <begin position="26"/>
        <end position="64"/>
    </location>
</feature>
<accession>A0A6A6QL53</accession>
<keyword evidence="3" id="KW-1185">Reference proteome</keyword>
<dbReference type="PANTHER" id="PTHR28048">
    <property type="entry name" value="ACR195WP"/>
    <property type="match status" value="1"/>
</dbReference>
<sequence length="92" mass="9675">MSSDATAVPLMQQSQAGATGQKEYQDCLPCRVMGGGVFVGLGAFTYLNGHSQLRQQQATILKSGSMFGMKSRQAGITGLAATFVGLGIYRLL</sequence>